<dbReference type="eggNOG" id="ENOG502Z95Q">
    <property type="taxonomic scope" value="Bacteria"/>
</dbReference>
<dbReference type="AlphaFoldDB" id="I3C9M3"/>
<evidence type="ECO:0000313" key="2">
    <source>
        <dbReference type="Proteomes" id="UP000004690"/>
    </source>
</evidence>
<accession>I3C9M3</accession>
<reference evidence="1 2" key="1">
    <citation type="submission" date="2012-02" db="EMBL/GenBank/DDBJ databases">
        <title>Improved High-Quality Draft genome of Joostella marina DSM 19592.</title>
        <authorList>
            <consortium name="US DOE Joint Genome Institute (JGI-PGF)"/>
            <person name="Lucas S."/>
            <person name="Copeland A."/>
            <person name="Lapidus A."/>
            <person name="Bruce D."/>
            <person name="Goodwin L."/>
            <person name="Pitluck S."/>
            <person name="Peters L."/>
            <person name="Chertkov O."/>
            <person name="Ovchinnikova G."/>
            <person name="Kyrpides N."/>
            <person name="Mavromatis K."/>
            <person name="Detter J.C."/>
            <person name="Han C."/>
            <person name="Land M."/>
            <person name="Hauser L."/>
            <person name="Markowitz V."/>
            <person name="Cheng J.-F."/>
            <person name="Hugenholtz P."/>
            <person name="Woyke T."/>
            <person name="Wu D."/>
            <person name="Tindall B."/>
            <person name="Brambilla E."/>
            <person name="Klenk H.-P."/>
            <person name="Eisen J.A."/>
        </authorList>
    </citation>
    <scope>NUCLEOTIDE SEQUENCE [LARGE SCALE GENOMIC DNA]</scope>
    <source>
        <strain evidence="1 2">DSM 19592</strain>
    </source>
</reference>
<dbReference type="STRING" id="926559.JoomaDRAFT_3372"/>
<name>I3C9M3_9FLAO</name>
<proteinExistence type="predicted"/>
<evidence type="ECO:0000313" key="1">
    <source>
        <dbReference type="EMBL" id="EIJ40316.1"/>
    </source>
</evidence>
<keyword evidence="2" id="KW-1185">Reference proteome</keyword>
<organism evidence="1 2">
    <name type="scientific">Galbibacter orientalis DSM 19592</name>
    <dbReference type="NCBI Taxonomy" id="926559"/>
    <lineage>
        <taxon>Bacteria</taxon>
        <taxon>Pseudomonadati</taxon>
        <taxon>Bacteroidota</taxon>
        <taxon>Flavobacteriia</taxon>
        <taxon>Flavobacteriales</taxon>
        <taxon>Flavobacteriaceae</taxon>
        <taxon>Galbibacter</taxon>
    </lineage>
</organism>
<sequence>MAKIKVLITVKTYPSISTKYEETVCTAGMKENGEWIRIYPVPFRKLPYVQQYPKYQWIEMDLIKNKSDFRPESYRPIDIDTDDLILFGDKLDTKYKWAKRKGIVLQNIYTNLTKLIEEAKTEGLYTSLAVFKPTKIKDFVIEKSARDWSEKQKATLQQGNLFEDKSTFEVVKKLPYKFSYTFEDCNGREATLMNEDWEVGALYWNCLKKHNGYEEAACVDVKKKYWDDFAKTKDLYFFLGTTKLNQLRAPNPFVIIGTFHPPIETQQRLF</sequence>
<dbReference type="RefSeq" id="WP_008614529.1">
    <property type="nucleotide sequence ID" value="NZ_JH651379.1"/>
</dbReference>
<dbReference type="OrthoDB" id="7595944at2"/>
<dbReference type="Proteomes" id="UP000004690">
    <property type="component" value="Unassembled WGS sequence"/>
</dbReference>
<gene>
    <name evidence="1" type="ORF">JoomaDRAFT_3372</name>
</gene>
<dbReference type="HOGENOM" id="CLU_085959_0_0_10"/>
<dbReference type="EMBL" id="JH651379">
    <property type="protein sequence ID" value="EIJ40316.1"/>
    <property type="molecule type" value="Genomic_DNA"/>
</dbReference>
<protein>
    <submittedName>
        <fullName evidence="1">Uncharacterized protein</fullName>
    </submittedName>
</protein>